<protein>
    <submittedName>
        <fullName evidence="6">UDP-N-acetylmuramoyl-tripeptide-D-alanyl-D-alanine ligase</fullName>
    </submittedName>
</protein>
<dbReference type="Pfam" id="PF08245">
    <property type="entry name" value="Mur_ligase_M"/>
    <property type="match status" value="1"/>
</dbReference>
<dbReference type="GO" id="GO:0016881">
    <property type="term" value="F:acid-amino acid ligase activity"/>
    <property type="evidence" value="ECO:0007669"/>
    <property type="project" value="InterPro"/>
</dbReference>
<dbReference type="EMBL" id="LCAG01000001">
    <property type="protein sequence ID" value="KKR88073.1"/>
    <property type="molecule type" value="Genomic_DNA"/>
</dbReference>
<dbReference type="Gene3D" id="3.40.1190.10">
    <property type="entry name" value="Mur-like, catalytic domain"/>
    <property type="match status" value="1"/>
</dbReference>
<evidence type="ECO:0000256" key="3">
    <source>
        <dbReference type="ARBA" id="ARBA00022840"/>
    </source>
</evidence>
<evidence type="ECO:0000259" key="5">
    <source>
        <dbReference type="Pfam" id="PF08245"/>
    </source>
</evidence>
<evidence type="ECO:0000256" key="1">
    <source>
        <dbReference type="ARBA" id="ARBA00022598"/>
    </source>
</evidence>
<dbReference type="PATRIC" id="fig|1618409.3.peg.72"/>
<evidence type="ECO:0000313" key="6">
    <source>
        <dbReference type="EMBL" id="KKR88073.1"/>
    </source>
</evidence>
<dbReference type="InterPro" id="IPR004101">
    <property type="entry name" value="Mur_ligase_C"/>
</dbReference>
<accession>A0A0G0UGR5</accession>
<dbReference type="SUPFAM" id="SSF53623">
    <property type="entry name" value="MurD-like peptide ligases, catalytic domain"/>
    <property type="match status" value="1"/>
</dbReference>
<dbReference type="PANTHER" id="PTHR43024:SF1">
    <property type="entry name" value="UDP-N-ACETYLMURAMOYL-TRIPEPTIDE--D-ALANYL-D-ALANINE LIGASE"/>
    <property type="match status" value="1"/>
</dbReference>
<dbReference type="InterPro" id="IPR013221">
    <property type="entry name" value="Mur_ligase_cen"/>
</dbReference>
<dbReference type="Gene3D" id="3.90.190.20">
    <property type="entry name" value="Mur ligase, C-terminal domain"/>
    <property type="match status" value="1"/>
</dbReference>
<organism evidence="6 7">
    <name type="scientific">Candidatus Curtissbacteria bacterium GW2011_GWA1_41_11</name>
    <dbReference type="NCBI Taxonomy" id="1618409"/>
    <lineage>
        <taxon>Bacteria</taxon>
        <taxon>Candidatus Curtissiibacteriota</taxon>
    </lineage>
</organism>
<sequence>MLSLDVFREIKPWKKPLHAARAYLAKLYLKSLPNVQVIGVTGSVGKTLTQNAIASVLSQKYKVVVGDENLDPTFRIPQTILKARPWHKFIVLEYGVEHPGDMDYYLWLTKPKFAIVTNVAPTHTKYFKSERGVFQEKVKLVKSLPRAGTAILNADDPMVVKMKADTKASIFWFGKGSNSAIKISNFNQNLNGSTFRLHYHADTLVVSWNIVGKHQMLSALAAASMGIIAGLTLKQIASGLSKVDAPRHRLSVIKTPKFNILDDTYNSSPKAAKESIETLVDLGANYQKIAVLGEMKDLGSLSQSAHNNLGKFISGTNISYLITIGQAAGIIGKSARSGNFKGKVSSFPTIHQALKKIKKVAAKNSLILTKGSRHAHLERIVFALQGKSTHISCYHCGNLK</sequence>
<dbReference type="AlphaFoldDB" id="A0A0G0UGR5"/>
<dbReference type="InterPro" id="IPR051046">
    <property type="entry name" value="MurCDEF_CellWall_CoF430Synth"/>
</dbReference>
<evidence type="ECO:0000259" key="4">
    <source>
        <dbReference type="Pfam" id="PF02875"/>
    </source>
</evidence>
<dbReference type="InterPro" id="IPR036615">
    <property type="entry name" value="Mur_ligase_C_dom_sf"/>
</dbReference>
<dbReference type="SUPFAM" id="SSF53244">
    <property type="entry name" value="MurD-like peptide ligases, peptide-binding domain"/>
    <property type="match status" value="1"/>
</dbReference>
<keyword evidence="1 6" id="KW-0436">Ligase</keyword>
<gene>
    <name evidence="6" type="ORF">UU34_C0001G0070</name>
</gene>
<feature type="domain" description="Mur ligase central" evidence="5">
    <location>
        <begin position="40"/>
        <end position="224"/>
    </location>
</feature>
<keyword evidence="3" id="KW-0067">ATP-binding</keyword>
<dbReference type="Pfam" id="PF02875">
    <property type="entry name" value="Mur_ligase_C"/>
    <property type="match status" value="1"/>
</dbReference>
<dbReference type="Proteomes" id="UP000034854">
    <property type="component" value="Unassembled WGS sequence"/>
</dbReference>
<feature type="domain" description="Mur ligase C-terminal" evidence="4">
    <location>
        <begin position="248"/>
        <end position="373"/>
    </location>
</feature>
<keyword evidence="2" id="KW-0547">Nucleotide-binding</keyword>
<dbReference type="PANTHER" id="PTHR43024">
    <property type="entry name" value="UDP-N-ACETYLMURAMOYL-TRIPEPTIDE--D-ALANYL-D-ALANINE LIGASE"/>
    <property type="match status" value="1"/>
</dbReference>
<evidence type="ECO:0000256" key="2">
    <source>
        <dbReference type="ARBA" id="ARBA00022741"/>
    </source>
</evidence>
<evidence type="ECO:0000313" key="7">
    <source>
        <dbReference type="Proteomes" id="UP000034854"/>
    </source>
</evidence>
<dbReference type="GO" id="GO:0005524">
    <property type="term" value="F:ATP binding"/>
    <property type="evidence" value="ECO:0007669"/>
    <property type="project" value="UniProtKB-KW"/>
</dbReference>
<reference evidence="6 7" key="1">
    <citation type="journal article" date="2015" name="Nature">
        <title>rRNA introns, odd ribosomes, and small enigmatic genomes across a large radiation of phyla.</title>
        <authorList>
            <person name="Brown C.T."/>
            <person name="Hug L.A."/>
            <person name="Thomas B.C."/>
            <person name="Sharon I."/>
            <person name="Castelle C.J."/>
            <person name="Singh A."/>
            <person name="Wilkins M.J."/>
            <person name="Williams K.H."/>
            <person name="Banfield J.F."/>
        </authorList>
    </citation>
    <scope>NUCLEOTIDE SEQUENCE [LARGE SCALE GENOMIC DNA]</scope>
</reference>
<dbReference type="InterPro" id="IPR036565">
    <property type="entry name" value="Mur-like_cat_sf"/>
</dbReference>
<proteinExistence type="predicted"/>
<name>A0A0G0UGR5_9BACT</name>
<comment type="caution">
    <text evidence="6">The sequence shown here is derived from an EMBL/GenBank/DDBJ whole genome shotgun (WGS) entry which is preliminary data.</text>
</comment>